<sequence length="164" mass="18285">MVAQSLVLCGFAWSEQLRCHSHFILTPFHQLTTGVVAGKQGVQLALRHRCFRTRKKRFLNTSHPRKVDRVYASPDGSTRRSDIADQVTVPCLVFTVADLTTPSSLGWISMILPISHWIHAALAQCHPLWALLDSHALLIPPSPYQVVHSTCGVITPVDFGTHTW</sequence>
<accession>A0A0V0RHX4</accession>
<protein>
    <submittedName>
        <fullName evidence="1">Uncharacterized protein</fullName>
    </submittedName>
</protein>
<comment type="caution">
    <text evidence="1">The sequence shown here is derived from an EMBL/GenBank/DDBJ whole genome shotgun (WGS) entry which is preliminary data.</text>
</comment>
<organism evidence="1 2">
    <name type="scientific">Trichinella nelsoni</name>
    <dbReference type="NCBI Taxonomy" id="6336"/>
    <lineage>
        <taxon>Eukaryota</taxon>
        <taxon>Metazoa</taxon>
        <taxon>Ecdysozoa</taxon>
        <taxon>Nematoda</taxon>
        <taxon>Enoplea</taxon>
        <taxon>Dorylaimia</taxon>
        <taxon>Trichinellida</taxon>
        <taxon>Trichinellidae</taxon>
        <taxon>Trichinella</taxon>
    </lineage>
</organism>
<evidence type="ECO:0000313" key="2">
    <source>
        <dbReference type="Proteomes" id="UP000054630"/>
    </source>
</evidence>
<evidence type="ECO:0000313" key="1">
    <source>
        <dbReference type="EMBL" id="KRX13983.1"/>
    </source>
</evidence>
<dbReference type="Proteomes" id="UP000054630">
    <property type="component" value="Unassembled WGS sequence"/>
</dbReference>
<dbReference type="AlphaFoldDB" id="A0A0V0RHX4"/>
<gene>
    <name evidence="1" type="ORF">T07_6109</name>
</gene>
<reference evidence="1 2" key="1">
    <citation type="submission" date="2015-01" db="EMBL/GenBank/DDBJ databases">
        <title>Evolution of Trichinella species and genotypes.</title>
        <authorList>
            <person name="Korhonen P.K."/>
            <person name="Edoardo P."/>
            <person name="Giuseppe L.R."/>
            <person name="Gasser R.B."/>
        </authorList>
    </citation>
    <scope>NUCLEOTIDE SEQUENCE [LARGE SCALE GENOMIC DNA]</scope>
    <source>
        <strain evidence="1">ISS37</strain>
    </source>
</reference>
<keyword evidence="2" id="KW-1185">Reference proteome</keyword>
<name>A0A0V0RHX4_9BILA</name>
<dbReference type="EMBL" id="JYDL01000175">
    <property type="protein sequence ID" value="KRX13983.1"/>
    <property type="molecule type" value="Genomic_DNA"/>
</dbReference>
<proteinExistence type="predicted"/>
<dbReference type="OrthoDB" id="10473963at2759"/>